<dbReference type="InterPro" id="IPR002575">
    <property type="entry name" value="Aminoglycoside_PTrfase"/>
</dbReference>
<dbReference type="InterPro" id="IPR036291">
    <property type="entry name" value="NAD(P)-bd_dom_sf"/>
</dbReference>
<sequence length="710" mass="78309">MSLSSNTKPVALVVGASRGMGRQIAISLAEEGYTVVVAAKTTSDPEKLASFPPDPNSSQSTINTVVKEIHLLGGTAVAMKVDTRSPESVNALFARVSFELGRLDVLVYNSGAIWWSSVAKTPVKRFKLMQEVNIEGLYASIQASFPLFEKGNWKGRVVVVCPPIYSRFFRGKAAYAVGKVGMSVLVKGLSMDWIRESKTGMAITGIWPAVAIESAATQGAVAAEMDRSSDLRKATVFSDAILAILGSPTAEVNGLLTTDEDFLRDSKGVTDFGKYSFVPGSTPRRIMPKTFPDLTVEEQDDEGVRTDTVELSEEEWVARVEDEISQLVDQINVPELEKRASILKGDVACYFNPSNYHDAMLGNADYHAWLIFDDGDRWLVRTPRTVFYDIPQDMVEYFIASEFATLKFLEPTKVPAPKAFGFGLASDENNAVGVSYLLMECLPGKPFDSDLLGAKPQQRQSILAQFAEILIEISKLPVPAAGSLVSRDGQTSVSKIASNRFVHLDLSGPFFTASDYFAAISDQYLDLVADGQVHPQYPTEAFAFYLLARREARAFERSTTVSPEEFFLKHVDDKGDHLLLNDQGIITGIIDWQFARFVPAIEAFGPSYLTADLGWLYSSNTGITTLDKQLAAELRQRGAGNLAGYMESHEIARRFHHGLGQDVTKSEAREMLEAWRKILQEVIPSDLDLWIAGICDKDPRWEKVLRLSQS</sequence>
<reference evidence="2" key="2">
    <citation type="submission" date="2021-08" db="EMBL/GenBank/DDBJ databases">
        <authorList>
            <person name="Gostincar C."/>
            <person name="Sun X."/>
            <person name="Song Z."/>
            <person name="Gunde-Cimerman N."/>
        </authorList>
    </citation>
    <scope>NUCLEOTIDE SEQUENCE</scope>
    <source>
        <strain evidence="2">EXF-9911</strain>
    </source>
</reference>
<dbReference type="OrthoDB" id="5327538at2759"/>
<dbReference type="InterPro" id="IPR011009">
    <property type="entry name" value="Kinase-like_dom_sf"/>
</dbReference>
<gene>
    <name evidence="2" type="ORF">KCU76_g10968</name>
</gene>
<dbReference type="Proteomes" id="UP000779574">
    <property type="component" value="Unassembled WGS sequence"/>
</dbReference>
<comment type="caution">
    <text evidence="2">The sequence shown here is derived from an EMBL/GenBank/DDBJ whole genome shotgun (WGS) entry which is preliminary data.</text>
</comment>
<evidence type="ECO:0000313" key="3">
    <source>
        <dbReference type="Proteomes" id="UP000779574"/>
    </source>
</evidence>
<dbReference type="PANTHER" id="PTHR42808:SF4">
    <property type="entry name" value="SHORT CHAIN DEHYDROGENASE"/>
    <property type="match status" value="1"/>
</dbReference>
<dbReference type="Pfam" id="PF00106">
    <property type="entry name" value="adh_short"/>
    <property type="match status" value="2"/>
</dbReference>
<dbReference type="Gene3D" id="3.40.50.720">
    <property type="entry name" value="NAD(P)-binding Rossmann-like Domain"/>
    <property type="match status" value="1"/>
</dbReference>
<dbReference type="InterPro" id="IPR002347">
    <property type="entry name" value="SDR_fam"/>
</dbReference>
<dbReference type="Pfam" id="PF01636">
    <property type="entry name" value="APH"/>
    <property type="match status" value="1"/>
</dbReference>
<evidence type="ECO:0000259" key="1">
    <source>
        <dbReference type="Pfam" id="PF01636"/>
    </source>
</evidence>
<accession>A0A9P8J3V2</accession>
<proteinExistence type="predicted"/>
<dbReference type="AlphaFoldDB" id="A0A9P8J3V2"/>
<dbReference type="SUPFAM" id="SSF51735">
    <property type="entry name" value="NAD(P)-binding Rossmann-fold domains"/>
    <property type="match status" value="1"/>
</dbReference>
<name>A0A9P8J3V2_AURME</name>
<reference evidence="2" key="1">
    <citation type="journal article" date="2021" name="J Fungi (Basel)">
        <title>Virulence traits and population genomics of the black yeast Aureobasidium melanogenum.</title>
        <authorList>
            <person name="Cernosa A."/>
            <person name="Sun X."/>
            <person name="Gostincar C."/>
            <person name="Fang C."/>
            <person name="Gunde-Cimerman N."/>
            <person name="Song Z."/>
        </authorList>
    </citation>
    <scope>NUCLEOTIDE SEQUENCE</scope>
    <source>
        <strain evidence="2">EXF-9911</strain>
    </source>
</reference>
<dbReference type="PRINTS" id="PR00081">
    <property type="entry name" value="GDHRDH"/>
</dbReference>
<dbReference type="EMBL" id="JAHFXF010000508">
    <property type="protein sequence ID" value="KAG9686511.1"/>
    <property type="molecule type" value="Genomic_DNA"/>
</dbReference>
<dbReference type="InterPro" id="IPR051935">
    <property type="entry name" value="HSDL2"/>
</dbReference>
<evidence type="ECO:0000313" key="2">
    <source>
        <dbReference type="EMBL" id="KAG9686511.1"/>
    </source>
</evidence>
<dbReference type="PANTHER" id="PTHR42808">
    <property type="entry name" value="HYDROXYSTEROID DEHYDROGENASE-LIKE PROTEIN 2"/>
    <property type="match status" value="1"/>
</dbReference>
<feature type="non-terminal residue" evidence="2">
    <location>
        <position position="1"/>
    </location>
</feature>
<protein>
    <submittedName>
        <fullName evidence="2">Short chain dehydrogenase</fullName>
    </submittedName>
</protein>
<organism evidence="2 3">
    <name type="scientific">Aureobasidium melanogenum</name>
    <name type="common">Aureobasidium pullulans var. melanogenum</name>
    <dbReference type="NCBI Taxonomy" id="46634"/>
    <lineage>
        <taxon>Eukaryota</taxon>
        <taxon>Fungi</taxon>
        <taxon>Dikarya</taxon>
        <taxon>Ascomycota</taxon>
        <taxon>Pezizomycotina</taxon>
        <taxon>Dothideomycetes</taxon>
        <taxon>Dothideomycetidae</taxon>
        <taxon>Dothideales</taxon>
        <taxon>Saccotheciaceae</taxon>
        <taxon>Aureobasidium</taxon>
    </lineage>
</organism>
<dbReference type="Gene3D" id="3.90.1200.10">
    <property type="match status" value="1"/>
</dbReference>
<dbReference type="SUPFAM" id="SSF56112">
    <property type="entry name" value="Protein kinase-like (PK-like)"/>
    <property type="match status" value="1"/>
</dbReference>
<feature type="domain" description="Aminoglycoside phosphotransferase" evidence="1">
    <location>
        <begin position="395"/>
        <end position="605"/>
    </location>
</feature>